<reference evidence="3 5" key="1">
    <citation type="journal article" date="2015" name="Science">
        <title>Genetic determinants of in vivo fitness and diet responsiveness in multiple human gut Bacteroides.</title>
        <authorList>
            <person name="Wu M."/>
            <person name="McNulty N.P."/>
            <person name="Rodionov D.A."/>
            <person name="Khoroshkin M.S."/>
            <person name="Griffin N.W."/>
            <person name="Cheng J."/>
            <person name="Latreille P."/>
            <person name="Kerstetter R.A."/>
            <person name="Terrapon N."/>
            <person name="Henrissat B."/>
            <person name="Osterman A.L."/>
            <person name="Gordon J.I."/>
        </authorList>
    </citation>
    <scope>NUCLEOTIDE SEQUENCE [LARGE SCALE GENOMIC DNA]</scope>
    <source>
        <strain evidence="3 5">WH2</strain>
    </source>
</reference>
<feature type="chain" id="PRO_5035997260" evidence="2">
    <location>
        <begin position="23"/>
        <end position="193"/>
    </location>
</feature>
<feature type="signal peptide" evidence="2">
    <location>
        <begin position="1"/>
        <end position="22"/>
    </location>
</feature>
<evidence type="ECO:0000313" key="4">
    <source>
        <dbReference type="EMBL" id="RGS33015.1"/>
    </source>
</evidence>
<gene>
    <name evidence="3" type="ORF">BcellWH2_05156</name>
    <name evidence="4" type="ORF">DWX97_22880</name>
</gene>
<dbReference type="Gene3D" id="2.50.20.10">
    <property type="entry name" value="Lipoprotein localisation LolA/LolB/LppX"/>
    <property type="match status" value="1"/>
</dbReference>
<dbReference type="EMBL" id="CP012801">
    <property type="protein sequence ID" value="ALJ62364.1"/>
    <property type="molecule type" value="Genomic_DNA"/>
</dbReference>
<dbReference type="SUPFAM" id="SSF89392">
    <property type="entry name" value="Prokaryotic lipoproteins and lipoprotein localization factors"/>
    <property type="match status" value="1"/>
</dbReference>
<evidence type="ECO:0000313" key="5">
    <source>
        <dbReference type="Proteomes" id="UP000061809"/>
    </source>
</evidence>
<accession>A0A0P0GD84</accession>
<keyword evidence="4" id="KW-0449">Lipoprotein</keyword>
<dbReference type="AlphaFoldDB" id="A0A0P0GD84"/>
<dbReference type="Proteomes" id="UP000283341">
    <property type="component" value="Unassembled WGS sequence"/>
</dbReference>
<organism evidence="3 5">
    <name type="scientific">Bacteroides cellulosilyticus</name>
    <dbReference type="NCBI Taxonomy" id="246787"/>
    <lineage>
        <taxon>Bacteria</taxon>
        <taxon>Pseudomonadati</taxon>
        <taxon>Bacteroidota</taxon>
        <taxon>Bacteroidia</taxon>
        <taxon>Bacteroidales</taxon>
        <taxon>Bacteroidaceae</taxon>
        <taxon>Bacteroides</taxon>
    </lineage>
</organism>
<dbReference type="PATRIC" id="fig|246787.4.peg.5326"/>
<dbReference type="CDD" id="cd16325">
    <property type="entry name" value="LolA"/>
    <property type="match status" value="1"/>
</dbReference>
<dbReference type="InterPro" id="IPR004564">
    <property type="entry name" value="OM_lipoprot_carrier_LolA-like"/>
</dbReference>
<keyword evidence="1 2" id="KW-0732">Signal</keyword>
<evidence type="ECO:0000313" key="3">
    <source>
        <dbReference type="EMBL" id="ALJ62364.1"/>
    </source>
</evidence>
<dbReference type="InterPro" id="IPR029046">
    <property type="entry name" value="LolA/LolB/LppX"/>
</dbReference>
<name>A0A0P0GD84_9BACE</name>
<proteinExistence type="predicted"/>
<sequence>MKRLYILFITAILLCTALSAQEADIRKVAERYKGINTFTATVIRTKHHAAVAEDAVTKGKFHFMQPNEAYMTFNEGKDMLIMDNGVFTMINDGQESIAKGVTHKQFEVLLIVLRNLLSSDSDSTDIKEVADMEITKQGNLCALTITPIIPDAKAKRRMMFTSFVLTIDIQSSEFKGLRMNEKGKNYTQYDFSD</sequence>
<dbReference type="EMBL" id="QRVJ01000032">
    <property type="protein sequence ID" value="RGS33015.1"/>
    <property type="molecule type" value="Genomic_DNA"/>
</dbReference>
<dbReference type="Proteomes" id="UP000061809">
    <property type="component" value="Chromosome"/>
</dbReference>
<reference evidence="4 6" key="2">
    <citation type="submission" date="2018-08" db="EMBL/GenBank/DDBJ databases">
        <title>A genome reference for cultivated species of the human gut microbiota.</title>
        <authorList>
            <person name="Zou Y."/>
            <person name="Xue W."/>
            <person name="Luo G."/>
        </authorList>
    </citation>
    <scope>NUCLEOTIDE SEQUENCE [LARGE SCALE GENOMIC DNA]</scope>
    <source>
        <strain evidence="4 6">AF22-3AC</strain>
    </source>
</reference>
<dbReference type="Pfam" id="PF03548">
    <property type="entry name" value="LolA"/>
    <property type="match status" value="1"/>
</dbReference>
<evidence type="ECO:0000256" key="2">
    <source>
        <dbReference type="SAM" id="SignalP"/>
    </source>
</evidence>
<protein>
    <submittedName>
        <fullName evidence="4">Outer membrane lipoprotein carrier protein LolA</fullName>
    </submittedName>
</protein>
<evidence type="ECO:0000313" key="6">
    <source>
        <dbReference type="Proteomes" id="UP000283341"/>
    </source>
</evidence>
<evidence type="ECO:0000256" key="1">
    <source>
        <dbReference type="ARBA" id="ARBA00022729"/>
    </source>
</evidence>
<dbReference type="KEGG" id="bcel:BcellWH2_05156"/>
<dbReference type="RefSeq" id="WP_029328840.1">
    <property type="nucleotide sequence ID" value="NZ_CP012801.1"/>
</dbReference>